<organism evidence="3">
    <name type="scientific">marine sediment metagenome</name>
    <dbReference type="NCBI Taxonomy" id="412755"/>
    <lineage>
        <taxon>unclassified sequences</taxon>
        <taxon>metagenomes</taxon>
        <taxon>ecological metagenomes</taxon>
    </lineage>
</organism>
<evidence type="ECO:0000256" key="1">
    <source>
        <dbReference type="ARBA" id="ARBA00022679"/>
    </source>
</evidence>
<evidence type="ECO:0000259" key="2">
    <source>
        <dbReference type="SMART" id="SM00917"/>
    </source>
</evidence>
<dbReference type="GO" id="GO:0003852">
    <property type="term" value="F:2-isopropylmalate synthase activity"/>
    <property type="evidence" value="ECO:0007669"/>
    <property type="project" value="InterPro"/>
</dbReference>
<proteinExistence type="predicted"/>
<evidence type="ECO:0000313" key="3">
    <source>
        <dbReference type="EMBL" id="KKL23971.1"/>
    </source>
</evidence>
<protein>
    <recommendedName>
        <fullName evidence="2">2-isopropylmalate synthase LeuA allosteric (dimerisation) domain-containing protein</fullName>
    </recommendedName>
</protein>
<accession>A0A0F9E225</accession>
<dbReference type="SMART" id="SM00917">
    <property type="entry name" value="LeuA_dimer"/>
    <property type="match status" value="1"/>
</dbReference>
<dbReference type="InterPro" id="IPR013709">
    <property type="entry name" value="2-isopropylmalate_synth_dimer"/>
</dbReference>
<name>A0A0F9E225_9ZZZZ</name>
<reference evidence="3" key="1">
    <citation type="journal article" date="2015" name="Nature">
        <title>Complex archaea that bridge the gap between prokaryotes and eukaryotes.</title>
        <authorList>
            <person name="Spang A."/>
            <person name="Saw J.H."/>
            <person name="Jorgensen S.L."/>
            <person name="Zaremba-Niedzwiedzka K."/>
            <person name="Martijn J."/>
            <person name="Lind A.E."/>
            <person name="van Eijk R."/>
            <person name="Schleper C."/>
            <person name="Guy L."/>
            <person name="Ettema T.J."/>
        </authorList>
    </citation>
    <scope>NUCLEOTIDE SEQUENCE</scope>
</reference>
<dbReference type="GO" id="GO:0009098">
    <property type="term" value="P:L-leucine biosynthetic process"/>
    <property type="evidence" value="ECO:0007669"/>
    <property type="project" value="InterPro"/>
</dbReference>
<feature type="domain" description="2-isopropylmalate synthase LeuA allosteric (dimerisation)" evidence="2">
    <location>
        <begin position="289"/>
        <end position="372"/>
    </location>
</feature>
<keyword evidence="1" id="KW-0808">Transferase</keyword>
<dbReference type="InterPro" id="IPR036230">
    <property type="entry name" value="LeuA_allosteric_dom_sf"/>
</dbReference>
<gene>
    <name evidence="3" type="ORF">LCGC14_2420020</name>
</gene>
<dbReference type="Pfam" id="PF08502">
    <property type="entry name" value="LeuA_dimer"/>
    <property type="match status" value="1"/>
</dbReference>
<dbReference type="EMBL" id="LAZR01036767">
    <property type="protein sequence ID" value="KKL23971.1"/>
    <property type="molecule type" value="Genomic_DNA"/>
</dbReference>
<dbReference type="Gene3D" id="3.30.160.270">
    <property type="match status" value="1"/>
</dbReference>
<dbReference type="AlphaFoldDB" id="A0A0F9E225"/>
<dbReference type="SUPFAM" id="SSF110921">
    <property type="entry name" value="2-isopropylmalate synthase LeuA, allosteric (dimerisation) domain"/>
    <property type="match status" value="1"/>
</dbReference>
<comment type="caution">
    <text evidence="3">The sequence shown here is derived from an EMBL/GenBank/DDBJ whole genome shotgun (WGS) entry which is preliminary data.</text>
</comment>
<sequence length="372" mass="41319">MSKRIYETLAAEVRRREDSEWINEANLMANLYHGKLPQEYLKFFPKKAPTHIVQVIRLAWDDLASSVGRTPTFRVDPLDETAKEEKRAGKQEKIASKYLDDAEPSGRLLNRMSAWWLVGTGRSVIMVRPDDKLGKPILTYRDPRNCYPNMRTVGGIPVELYDLLFKYDIPYLAAVEMGLAPKLEDRNQGTVAPYSTDQQMVTVIELIDDQSYTVVSEFGTMERVDHGLGMVPGWVSQNFAPNSDSGVSLFKDQVSLMVAISMLVTLKLAAADKTVNPIYWARGHQGTIKIGPNTLTKLSAQGEIGVLPPPILRQVDADIAQLVQFSNVLNEFSVKSVTEGIDAQGEVSIRIESDGRTYVGRGADTDIIVASA</sequence>
<feature type="non-terminal residue" evidence="3">
    <location>
        <position position="372"/>
    </location>
</feature>